<evidence type="ECO:0000256" key="3">
    <source>
        <dbReference type="ARBA" id="ARBA00022771"/>
    </source>
</evidence>
<proteinExistence type="predicted"/>
<evidence type="ECO:0000256" key="7">
    <source>
        <dbReference type="SAM" id="MobiDB-lite"/>
    </source>
</evidence>
<dbReference type="InterPro" id="IPR013087">
    <property type="entry name" value="Znf_C2H2_type"/>
</dbReference>
<dbReference type="PANTHER" id="PTHR47287">
    <property type="entry name" value="C2H2 AND C2HC ZINC FINGERS SUPERFAMILY PROTEIN"/>
    <property type="match status" value="1"/>
</dbReference>
<feature type="compositionally biased region" description="Basic and acidic residues" evidence="7">
    <location>
        <begin position="43"/>
        <end position="59"/>
    </location>
</feature>
<sequence>MSSHKHNDDQTIGSGVRDKGKEKVNEEPVSIPEFIVSNGDMVSESKHEQNLICFKEDSPKASNSPPDESSLQKAKKEYICSFCKNEYDSSQALAGHQNAHRMERKLVMKKKAHLNSAKWKQSAKSPSLHRKFDQQHLHMHVSPPLRQPLNENQGVQMQSVISRPSYQARPPITPGFGFENQFQPVAPDRPLISLTMSQNYHVGNAWFQPLRATSFDIGATPPRQPFNRNQGMQRLSMIRQPSYPSRSPVITEFGFGNQFWPTAPVYPLIWPTISQNYHAGDARFQHPGDVSFNMRASFHQPFNENQGVQMHSMTDQPSYPSTPPVIPGFGFENQFRPSMPPDHHSTRPTISQNYHAGNDMFQHPRAVSFNMRVTHASGNVFDLHQHRGDMETEEDEPSQIDLNS</sequence>
<dbReference type="GO" id="GO:0005634">
    <property type="term" value="C:nucleus"/>
    <property type="evidence" value="ECO:0007669"/>
    <property type="project" value="UniProtKB-SubCell"/>
</dbReference>
<dbReference type="EMBL" id="JARAOO010000004">
    <property type="protein sequence ID" value="KAJ7972066.1"/>
    <property type="molecule type" value="Genomic_DNA"/>
</dbReference>
<feature type="domain" description="C2H2-type" evidence="8">
    <location>
        <begin position="78"/>
        <end position="105"/>
    </location>
</feature>
<dbReference type="AlphaFoldDB" id="A0AAD7VDQ9"/>
<evidence type="ECO:0000256" key="6">
    <source>
        <dbReference type="PROSITE-ProRule" id="PRU00042"/>
    </source>
</evidence>
<name>A0AAD7VDQ9_QUISA</name>
<keyword evidence="2" id="KW-0479">Metal-binding</keyword>
<protein>
    <submittedName>
        <fullName evidence="9">Zinc finger-like protein</fullName>
    </submittedName>
</protein>
<organism evidence="9 10">
    <name type="scientific">Quillaja saponaria</name>
    <name type="common">Soap bark tree</name>
    <dbReference type="NCBI Taxonomy" id="32244"/>
    <lineage>
        <taxon>Eukaryota</taxon>
        <taxon>Viridiplantae</taxon>
        <taxon>Streptophyta</taxon>
        <taxon>Embryophyta</taxon>
        <taxon>Tracheophyta</taxon>
        <taxon>Spermatophyta</taxon>
        <taxon>Magnoliopsida</taxon>
        <taxon>eudicotyledons</taxon>
        <taxon>Gunneridae</taxon>
        <taxon>Pentapetalae</taxon>
        <taxon>rosids</taxon>
        <taxon>fabids</taxon>
        <taxon>Fabales</taxon>
        <taxon>Quillajaceae</taxon>
        <taxon>Quillaja</taxon>
    </lineage>
</organism>
<dbReference type="KEGG" id="qsa:O6P43_010008"/>
<feature type="compositionally biased region" description="Basic and acidic residues" evidence="7">
    <location>
        <begin position="16"/>
        <end position="26"/>
    </location>
</feature>
<evidence type="ECO:0000313" key="9">
    <source>
        <dbReference type="EMBL" id="KAJ7972066.1"/>
    </source>
</evidence>
<keyword evidence="10" id="KW-1185">Reference proteome</keyword>
<feature type="region of interest" description="Disordered" evidence="7">
    <location>
        <begin position="1"/>
        <end position="71"/>
    </location>
</feature>
<dbReference type="PROSITE" id="PS50157">
    <property type="entry name" value="ZINC_FINGER_C2H2_2"/>
    <property type="match status" value="1"/>
</dbReference>
<dbReference type="PANTHER" id="PTHR47287:SF15">
    <property type="entry name" value="ZINC FINGER PROTEIN 3-LIKE"/>
    <property type="match status" value="1"/>
</dbReference>
<evidence type="ECO:0000259" key="8">
    <source>
        <dbReference type="PROSITE" id="PS50157"/>
    </source>
</evidence>
<keyword evidence="3 6" id="KW-0863">Zinc-finger</keyword>
<dbReference type="PROSITE" id="PS00028">
    <property type="entry name" value="ZINC_FINGER_C2H2_1"/>
    <property type="match status" value="1"/>
</dbReference>
<dbReference type="GO" id="GO:0009788">
    <property type="term" value="P:negative regulation of abscisic acid-activated signaling pathway"/>
    <property type="evidence" value="ECO:0007669"/>
    <property type="project" value="InterPro"/>
</dbReference>
<gene>
    <name evidence="9" type="ORF">O6P43_010008</name>
</gene>
<reference evidence="9" key="1">
    <citation type="journal article" date="2023" name="Science">
        <title>Elucidation of the pathway for biosynthesis of saponin adjuvants from the soapbark tree.</title>
        <authorList>
            <person name="Reed J."/>
            <person name="Orme A."/>
            <person name="El-Demerdash A."/>
            <person name="Owen C."/>
            <person name="Martin L.B.B."/>
            <person name="Misra R.C."/>
            <person name="Kikuchi S."/>
            <person name="Rejzek M."/>
            <person name="Martin A.C."/>
            <person name="Harkess A."/>
            <person name="Leebens-Mack J."/>
            <person name="Louveau T."/>
            <person name="Stephenson M.J."/>
            <person name="Osbourn A."/>
        </authorList>
    </citation>
    <scope>NUCLEOTIDE SEQUENCE</scope>
    <source>
        <strain evidence="9">S10</strain>
    </source>
</reference>
<evidence type="ECO:0000256" key="1">
    <source>
        <dbReference type="ARBA" id="ARBA00004123"/>
    </source>
</evidence>
<dbReference type="GO" id="GO:0008270">
    <property type="term" value="F:zinc ion binding"/>
    <property type="evidence" value="ECO:0007669"/>
    <property type="project" value="UniProtKB-KW"/>
</dbReference>
<dbReference type="SUPFAM" id="SSF57667">
    <property type="entry name" value="beta-beta-alpha zinc fingers"/>
    <property type="match status" value="1"/>
</dbReference>
<keyword evidence="5" id="KW-0539">Nucleus</keyword>
<dbReference type="Proteomes" id="UP001163823">
    <property type="component" value="Chromosome 4"/>
</dbReference>
<evidence type="ECO:0000313" key="10">
    <source>
        <dbReference type="Proteomes" id="UP001163823"/>
    </source>
</evidence>
<dbReference type="InterPro" id="IPR036236">
    <property type="entry name" value="Znf_C2H2_sf"/>
</dbReference>
<keyword evidence="4" id="KW-0862">Zinc</keyword>
<evidence type="ECO:0000256" key="2">
    <source>
        <dbReference type="ARBA" id="ARBA00022723"/>
    </source>
</evidence>
<evidence type="ECO:0000256" key="5">
    <source>
        <dbReference type="ARBA" id="ARBA00023242"/>
    </source>
</evidence>
<comment type="caution">
    <text evidence="9">The sequence shown here is derived from an EMBL/GenBank/DDBJ whole genome shotgun (WGS) entry which is preliminary data.</text>
</comment>
<evidence type="ECO:0000256" key="4">
    <source>
        <dbReference type="ARBA" id="ARBA00022833"/>
    </source>
</evidence>
<dbReference type="InterPro" id="IPR044246">
    <property type="entry name" value="ZFP3-like"/>
</dbReference>
<feature type="compositionally biased region" description="Polar residues" evidence="7">
    <location>
        <begin position="60"/>
        <end position="71"/>
    </location>
</feature>
<comment type="subcellular location">
    <subcellularLocation>
        <location evidence="1">Nucleus</location>
    </subcellularLocation>
</comment>
<accession>A0AAD7VDQ9</accession>